<keyword evidence="5" id="KW-0539">Nucleus</keyword>
<dbReference type="GO" id="GO:0042393">
    <property type="term" value="F:histone binding"/>
    <property type="evidence" value="ECO:0007669"/>
    <property type="project" value="InterPro"/>
</dbReference>
<dbReference type="PANTHER" id="PTHR13386:SF1">
    <property type="entry name" value="HISTONE PARYLATION FACTOR 1"/>
    <property type="match status" value="1"/>
</dbReference>
<dbReference type="Proteomes" id="UP000299102">
    <property type="component" value="Unassembled WGS sequence"/>
</dbReference>
<evidence type="ECO:0000313" key="7">
    <source>
        <dbReference type="Proteomes" id="UP000299102"/>
    </source>
</evidence>
<dbReference type="GO" id="GO:0006974">
    <property type="term" value="P:DNA damage response"/>
    <property type="evidence" value="ECO:0007669"/>
    <property type="project" value="InterPro"/>
</dbReference>
<gene>
    <name evidence="6" type="ORF">EVAR_70295_1</name>
</gene>
<evidence type="ECO:0000256" key="2">
    <source>
        <dbReference type="ARBA" id="ARBA00004286"/>
    </source>
</evidence>
<keyword evidence="4" id="KW-0158">Chromosome</keyword>
<dbReference type="Pfam" id="PF10228">
    <property type="entry name" value="HPF1"/>
    <property type="match status" value="1"/>
</dbReference>
<evidence type="ECO:0000256" key="3">
    <source>
        <dbReference type="ARBA" id="ARBA00010803"/>
    </source>
</evidence>
<dbReference type="GO" id="GO:0072572">
    <property type="term" value="F:poly-ADP-D-ribose binding"/>
    <property type="evidence" value="ECO:0007669"/>
    <property type="project" value="TreeGrafter"/>
</dbReference>
<dbReference type="OrthoDB" id="416496at2759"/>
<dbReference type="STRING" id="151549.A0A4C1SYA7"/>
<dbReference type="GO" id="GO:0005694">
    <property type="term" value="C:chromosome"/>
    <property type="evidence" value="ECO:0007669"/>
    <property type="project" value="UniProtKB-SubCell"/>
</dbReference>
<proteinExistence type="inferred from homology"/>
<evidence type="ECO:0000256" key="1">
    <source>
        <dbReference type="ARBA" id="ARBA00004123"/>
    </source>
</evidence>
<evidence type="ECO:0000256" key="4">
    <source>
        <dbReference type="ARBA" id="ARBA00022454"/>
    </source>
</evidence>
<reference evidence="6 7" key="1">
    <citation type="journal article" date="2019" name="Commun. Biol.">
        <title>The bagworm genome reveals a unique fibroin gene that provides high tensile strength.</title>
        <authorList>
            <person name="Kono N."/>
            <person name="Nakamura H."/>
            <person name="Ohtoshi R."/>
            <person name="Tomita M."/>
            <person name="Numata K."/>
            <person name="Arakawa K."/>
        </authorList>
    </citation>
    <scope>NUCLEOTIDE SEQUENCE [LARGE SCALE GENOMIC DNA]</scope>
</reference>
<evidence type="ECO:0000256" key="5">
    <source>
        <dbReference type="ARBA" id="ARBA00023242"/>
    </source>
</evidence>
<dbReference type="AlphaFoldDB" id="A0A4C1SYA7"/>
<evidence type="ECO:0000313" key="6">
    <source>
        <dbReference type="EMBL" id="GBP06250.1"/>
    </source>
</evidence>
<accession>A0A4C1SYA7</accession>
<dbReference type="PANTHER" id="PTHR13386">
    <property type="entry name" value="HISTONE PARYLATION FACTOR 1"/>
    <property type="match status" value="1"/>
</dbReference>
<dbReference type="GO" id="GO:0005634">
    <property type="term" value="C:nucleus"/>
    <property type="evidence" value="ECO:0007669"/>
    <property type="project" value="UniProtKB-SubCell"/>
</dbReference>
<name>A0A4C1SYA7_EUMVA</name>
<dbReference type="EMBL" id="BGZK01004007">
    <property type="protein sequence ID" value="GBP06250.1"/>
    <property type="molecule type" value="Genomic_DNA"/>
</dbReference>
<comment type="caution">
    <text evidence="6">The sequence shown here is derived from an EMBL/GenBank/DDBJ whole genome shotgun (WGS) entry which is preliminary data.</text>
</comment>
<protein>
    <submittedName>
        <fullName evidence="6">Histone PARylation factor 1-like</fullName>
    </submittedName>
</protein>
<organism evidence="6 7">
    <name type="scientific">Eumeta variegata</name>
    <name type="common">Bagworm moth</name>
    <name type="synonym">Eumeta japonica</name>
    <dbReference type="NCBI Taxonomy" id="151549"/>
    <lineage>
        <taxon>Eukaryota</taxon>
        <taxon>Metazoa</taxon>
        <taxon>Ecdysozoa</taxon>
        <taxon>Arthropoda</taxon>
        <taxon>Hexapoda</taxon>
        <taxon>Insecta</taxon>
        <taxon>Pterygota</taxon>
        <taxon>Neoptera</taxon>
        <taxon>Endopterygota</taxon>
        <taxon>Lepidoptera</taxon>
        <taxon>Glossata</taxon>
        <taxon>Ditrysia</taxon>
        <taxon>Tineoidea</taxon>
        <taxon>Psychidae</taxon>
        <taxon>Oiketicinae</taxon>
        <taxon>Eumeta</taxon>
    </lineage>
</organism>
<sequence>MNEPGDYLRHWRFYYDPPGISTVFVRKGSGIHYGYWRDTPDEKETLLVARNDASKNYEFEMVAGNVFDAFMHFLEKDFQGTPFTATAVSNAKKSLQKFLHANEVKLESLEKLRLARSTKVVCKTFHRAGIVVPFNSNTKLGYRPLIESDAEIKIY</sequence>
<comment type="similarity">
    <text evidence="3">Belongs to the HPF1 family.</text>
</comment>
<comment type="subcellular location">
    <subcellularLocation>
        <location evidence="2">Chromosome</location>
    </subcellularLocation>
    <subcellularLocation>
        <location evidence="1">Nucleus</location>
    </subcellularLocation>
</comment>
<keyword evidence="7" id="KW-1185">Reference proteome</keyword>
<dbReference type="InterPro" id="IPR019361">
    <property type="entry name" value="HPF1"/>
</dbReference>